<dbReference type="SUPFAM" id="SSF54631">
    <property type="entry name" value="CBS-domain pair"/>
    <property type="match status" value="1"/>
</dbReference>
<feature type="transmembrane region" description="Helical" evidence="11">
    <location>
        <begin position="120"/>
        <end position="141"/>
    </location>
</feature>
<feature type="transmembrane region" description="Helical" evidence="11">
    <location>
        <begin position="86"/>
        <end position="108"/>
    </location>
</feature>
<evidence type="ECO:0000256" key="9">
    <source>
        <dbReference type="PROSITE-ProRule" id="PRU00703"/>
    </source>
</evidence>
<feature type="domain" description="CBS" evidence="12">
    <location>
        <begin position="203"/>
        <end position="263"/>
    </location>
</feature>
<evidence type="ECO:0000256" key="11">
    <source>
        <dbReference type="SAM" id="Phobius"/>
    </source>
</evidence>
<dbReference type="RefSeq" id="WP_343046391.1">
    <property type="nucleotide sequence ID" value="NZ_JACGWU010000001.1"/>
</dbReference>
<accession>A0A7W3PN92</accession>
<comment type="caution">
    <text evidence="14">The sequence shown here is derived from an EMBL/GenBank/DDBJ whole genome shotgun (WGS) entry which is preliminary data.</text>
</comment>
<keyword evidence="3" id="KW-1003">Cell membrane</keyword>
<evidence type="ECO:0000256" key="7">
    <source>
        <dbReference type="ARBA" id="ARBA00023122"/>
    </source>
</evidence>
<dbReference type="Gene3D" id="3.10.580.10">
    <property type="entry name" value="CBS-domain"/>
    <property type="match status" value="1"/>
</dbReference>
<keyword evidence="15" id="KW-1185">Reference proteome</keyword>
<keyword evidence="4 10" id="KW-0812">Transmembrane</keyword>
<evidence type="ECO:0000256" key="5">
    <source>
        <dbReference type="ARBA" id="ARBA00022737"/>
    </source>
</evidence>
<evidence type="ECO:0000256" key="3">
    <source>
        <dbReference type="ARBA" id="ARBA00022475"/>
    </source>
</evidence>
<dbReference type="EMBL" id="JACGWU010000001">
    <property type="protein sequence ID" value="MBA8828619.1"/>
    <property type="molecule type" value="Genomic_DNA"/>
</dbReference>
<evidence type="ECO:0000313" key="14">
    <source>
        <dbReference type="EMBL" id="MBA8828619.1"/>
    </source>
</evidence>
<dbReference type="FunFam" id="3.10.580.10:FF:000002">
    <property type="entry name" value="Magnesium/cobalt efflux protein CorC"/>
    <property type="match status" value="1"/>
</dbReference>
<comment type="subcellular location">
    <subcellularLocation>
        <location evidence="1">Cell membrane</location>
        <topology evidence="1">Multi-pass membrane protein</topology>
    </subcellularLocation>
</comment>
<dbReference type="InterPro" id="IPR016169">
    <property type="entry name" value="FAD-bd_PCMH_sub2"/>
</dbReference>
<dbReference type="PANTHER" id="PTHR22777:SF32">
    <property type="entry name" value="UPF0053 INNER MEMBRANE PROTEIN YFJD"/>
    <property type="match status" value="1"/>
</dbReference>
<dbReference type="GO" id="GO:0050660">
    <property type="term" value="F:flavin adenine dinucleotide binding"/>
    <property type="evidence" value="ECO:0007669"/>
    <property type="project" value="InterPro"/>
</dbReference>
<evidence type="ECO:0000256" key="1">
    <source>
        <dbReference type="ARBA" id="ARBA00004651"/>
    </source>
</evidence>
<dbReference type="InterPro" id="IPR000644">
    <property type="entry name" value="CBS_dom"/>
</dbReference>
<feature type="domain" description="CBS" evidence="12">
    <location>
        <begin position="271"/>
        <end position="328"/>
    </location>
</feature>
<comment type="similarity">
    <text evidence="2">Belongs to the UPF0053 family.</text>
</comment>
<dbReference type="GO" id="GO:0005886">
    <property type="term" value="C:plasma membrane"/>
    <property type="evidence" value="ECO:0007669"/>
    <property type="project" value="UniProtKB-SubCell"/>
</dbReference>
<dbReference type="AlphaFoldDB" id="A0A7W3PN92"/>
<dbReference type="Gene3D" id="3.30.465.10">
    <property type="match status" value="1"/>
</dbReference>
<sequence>MNILLTVLLSLVLIGFAGFMAASEAALGVLSSNDLRDQSRENRSRRSLLAIANDPHPHRNVTTFVRIVAETAAAVLVTVQLVASNLPLWAALLLAILIMAAASFVLAGSSPRSVGRAHSLGVLSIAAPVIHFFRVILGPLADALVSIGDRVTPGRPGTTAFASEEQLLSMVDEAVKNAVLEKDERELIHSIFEFGDTIVREVMVPRIDMVTLEGDSTLAVASALFHSSGYSRIPIVGESTDDVLGILYLRDVSRRVFEKPKDLARLTVRDLARTAIFIPDSKKADETLRQMQAEHNHLAMVVDEHGGIAGLVTLEDLIEELVGDIADEYDRDVPEVEDLGHRTFVVSARLRVEELGDLFGLELDDDDVDTVGGLLEKYLERMAVVGDAVAVSGLVLEAYRSQGRRKSISRVRVFRDEALIQAQDAFGSEENT</sequence>
<dbReference type="PROSITE" id="PS51371">
    <property type="entry name" value="CBS"/>
    <property type="match status" value="2"/>
</dbReference>
<protein>
    <submittedName>
        <fullName evidence="14">CBS domain containing-hemolysin-like protein</fullName>
    </submittedName>
</protein>
<feature type="domain" description="CNNM transmembrane" evidence="13">
    <location>
        <begin position="1"/>
        <end position="184"/>
    </location>
</feature>
<dbReference type="SUPFAM" id="SSF56176">
    <property type="entry name" value="FAD-binding/transporter-associated domain-like"/>
    <property type="match status" value="1"/>
</dbReference>
<evidence type="ECO:0000259" key="13">
    <source>
        <dbReference type="PROSITE" id="PS51846"/>
    </source>
</evidence>
<dbReference type="PROSITE" id="PS51846">
    <property type="entry name" value="CNNM"/>
    <property type="match status" value="1"/>
</dbReference>
<evidence type="ECO:0000256" key="2">
    <source>
        <dbReference type="ARBA" id="ARBA00006337"/>
    </source>
</evidence>
<keyword evidence="5" id="KW-0677">Repeat</keyword>
<keyword evidence="8 10" id="KW-0472">Membrane</keyword>
<evidence type="ECO:0000256" key="6">
    <source>
        <dbReference type="ARBA" id="ARBA00022989"/>
    </source>
</evidence>
<evidence type="ECO:0000256" key="10">
    <source>
        <dbReference type="PROSITE-ProRule" id="PRU01193"/>
    </source>
</evidence>
<dbReference type="InterPro" id="IPR005170">
    <property type="entry name" value="Transptr-assoc_dom"/>
</dbReference>
<dbReference type="InterPro" id="IPR036318">
    <property type="entry name" value="FAD-bd_PCMH-like_sf"/>
</dbReference>
<organism evidence="14 15">
    <name type="scientific">Alpinimonas psychrophila</name>
    <dbReference type="NCBI Taxonomy" id="748908"/>
    <lineage>
        <taxon>Bacteria</taxon>
        <taxon>Bacillati</taxon>
        <taxon>Actinomycetota</taxon>
        <taxon>Actinomycetes</taxon>
        <taxon>Micrococcales</taxon>
        <taxon>Microbacteriaceae</taxon>
        <taxon>Alpinimonas</taxon>
    </lineage>
</organism>
<evidence type="ECO:0000313" key="15">
    <source>
        <dbReference type="Proteomes" id="UP000524237"/>
    </source>
</evidence>
<dbReference type="InterPro" id="IPR046342">
    <property type="entry name" value="CBS_dom_sf"/>
</dbReference>
<dbReference type="Pfam" id="PF01595">
    <property type="entry name" value="CNNM"/>
    <property type="match status" value="1"/>
</dbReference>
<dbReference type="Pfam" id="PF00571">
    <property type="entry name" value="CBS"/>
    <property type="match status" value="2"/>
</dbReference>
<evidence type="ECO:0000256" key="8">
    <source>
        <dbReference type="ARBA" id="ARBA00023136"/>
    </source>
</evidence>
<proteinExistence type="inferred from homology"/>
<dbReference type="InterPro" id="IPR002550">
    <property type="entry name" value="CNNM"/>
</dbReference>
<name>A0A7W3PN92_9MICO</name>
<dbReference type="CDD" id="cd04590">
    <property type="entry name" value="CBS_pair_CorC_HlyC_assoc"/>
    <property type="match status" value="1"/>
</dbReference>
<evidence type="ECO:0000259" key="12">
    <source>
        <dbReference type="PROSITE" id="PS51371"/>
    </source>
</evidence>
<dbReference type="PANTHER" id="PTHR22777">
    <property type="entry name" value="HEMOLYSIN-RELATED"/>
    <property type="match status" value="1"/>
</dbReference>
<keyword evidence="7 9" id="KW-0129">CBS domain</keyword>
<gene>
    <name evidence="14" type="ORF">FB555_000690</name>
</gene>
<dbReference type="Pfam" id="PF03471">
    <property type="entry name" value="CorC_HlyC"/>
    <property type="match status" value="1"/>
</dbReference>
<dbReference type="InterPro" id="IPR044751">
    <property type="entry name" value="Ion_transp-like_CBS"/>
</dbReference>
<dbReference type="SMART" id="SM00116">
    <property type="entry name" value="CBS"/>
    <property type="match status" value="2"/>
</dbReference>
<keyword evidence="6 10" id="KW-1133">Transmembrane helix</keyword>
<dbReference type="Proteomes" id="UP000524237">
    <property type="component" value="Unassembled WGS sequence"/>
</dbReference>
<evidence type="ECO:0000256" key="4">
    <source>
        <dbReference type="ARBA" id="ARBA00022692"/>
    </source>
</evidence>
<dbReference type="SMART" id="SM01091">
    <property type="entry name" value="CorC_HlyC"/>
    <property type="match status" value="1"/>
</dbReference>
<reference evidence="14 15" key="1">
    <citation type="submission" date="2020-07" db="EMBL/GenBank/DDBJ databases">
        <title>Sequencing the genomes of 1000 actinobacteria strains.</title>
        <authorList>
            <person name="Klenk H.-P."/>
        </authorList>
    </citation>
    <scope>NUCLEOTIDE SEQUENCE [LARGE SCALE GENOMIC DNA]</scope>
    <source>
        <strain evidence="14 15">DSM 23737</strain>
    </source>
</reference>